<dbReference type="PANTHER" id="PTHR46300:SF7">
    <property type="entry name" value="P450, PUTATIVE (EUROFUNG)-RELATED"/>
    <property type="match status" value="1"/>
</dbReference>
<evidence type="ECO:0000256" key="6">
    <source>
        <dbReference type="ARBA" id="ARBA00023002"/>
    </source>
</evidence>
<dbReference type="GO" id="GO:0016705">
    <property type="term" value="F:oxidoreductase activity, acting on paired donors, with incorporation or reduction of molecular oxygen"/>
    <property type="evidence" value="ECO:0007669"/>
    <property type="project" value="InterPro"/>
</dbReference>
<dbReference type="PANTHER" id="PTHR46300">
    <property type="entry name" value="P450, PUTATIVE (EUROFUNG)-RELATED-RELATED"/>
    <property type="match status" value="1"/>
</dbReference>
<dbReference type="Pfam" id="PF00067">
    <property type="entry name" value="p450"/>
    <property type="match status" value="1"/>
</dbReference>
<dbReference type="OrthoDB" id="2789670at2759"/>
<dbReference type="PRINTS" id="PR00463">
    <property type="entry name" value="EP450I"/>
</dbReference>
<feature type="binding site" description="axial binding residue" evidence="9">
    <location>
        <position position="446"/>
    </location>
    <ligand>
        <name>heme</name>
        <dbReference type="ChEBI" id="CHEBI:30413"/>
    </ligand>
    <ligandPart>
        <name>Fe</name>
        <dbReference type="ChEBI" id="CHEBI:18248"/>
    </ligandPart>
</feature>
<dbReference type="InterPro" id="IPR036396">
    <property type="entry name" value="Cyt_P450_sf"/>
</dbReference>
<evidence type="ECO:0000256" key="8">
    <source>
        <dbReference type="ARBA" id="ARBA00023033"/>
    </source>
</evidence>
<evidence type="ECO:0000256" key="1">
    <source>
        <dbReference type="ARBA" id="ARBA00001971"/>
    </source>
</evidence>
<dbReference type="SUPFAM" id="SSF48264">
    <property type="entry name" value="Cytochrome P450"/>
    <property type="match status" value="1"/>
</dbReference>
<evidence type="ECO:0000256" key="10">
    <source>
        <dbReference type="RuleBase" id="RU000461"/>
    </source>
</evidence>
<dbReference type="InterPro" id="IPR017972">
    <property type="entry name" value="Cyt_P450_CS"/>
</dbReference>
<evidence type="ECO:0000256" key="2">
    <source>
        <dbReference type="ARBA" id="ARBA00005179"/>
    </source>
</evidence>
<keyword evidence="7 9" id="KW-0408">Iron</keyword>
<evidence type="ECO:0000256" key="9">
    <source>
        <dbReference type="PIRSR" id="PIRSR602401-1"/>
    </source>
</evidence>
<comment type="cofactor">
    <cofactor evidence="1 9">
        <name>heme</name>
        <dbReference type="ChEBI" id="CHEBI:30413"/>
    </cofactor>
</comment>
<dbReference type="GO" id="GO:0004497">
    <property type="term" value="F:monooxygenase activity"/>
    <property type="evidence" value="ECO:0007669"/>
    <property type="project" value="UniProtKB-KW"/>
</dbReference>
<evidence type="ECO:0000256" key="7">
    <source>
        <dbReference type="ARBA" id="ARBA00023004"/>
    </source>
</evidence>
<dbReference type="EMBL" id="JANKHO010000012">
    <property type="protein sequence ID" value="KAJ3517705.1"/>
    <property type="molecule type" value="Genomic_DNA"/>
</dbReference>
<keyword evidence="6 10" id="KW-0560">Oxidoreductase</keyword>
<keyword evidence="4 9" id="KW-0349">Heme</keyword>
<dbReference type="InterPro" id="IPR001128">
    <property type="entry name" value="Cyt_P450"/>
</dbReference>
<protein>
    <recommendedName>
        <fullName evidence="13">Cytochrome P450</fullName>
    </recommendedName>
</protein>
<comment type="similarity">
    <text evidence="3 10">Belongs to the cytochrome P450 family.</text>
</comment>
<sequence>MSPLSLSSLETKDFLAIGAAVLLSGALYSTGRRKSRYPPGPKKLPVVGNLFDLPKGFEWETYALWSKEFNSDVIHLEVLGKSIIVVNSFDAATELFDKRSTFYSSRPQFPMVNELMGWKWLISAMVYGEPWRERRKLFQKHFSSNNASFYQPVQTEFIRKMLVRLVEHPDDFLGITRHAVGGMSLSLAYGIPIQHQDDPYISLAEKAAASISEAAIPGAFLVDMMPSLRGVLEMIPGSTFKQKVQYYHDLQETFHNKPYDATIKNIASGVAKPSFMSACMEEIDETGNIPHQKEVIKDTAGIVFAAAADTTLSGIHSLFVAMLHHPEVQEKAQAELDRVLGGRLPEFSDEPDLPYVSAVVKELLRWHPATPIAVPHYASEDDMWEGYHIPKGSVVIGNAWAILHDEEAYPDPSAFKPERFLDKEGQLDKNVRDPALAAFGFGRRMCPGSHIGMSVVWLTTATILATLNISQAVDENGVPIAHKIEYLPGLIW</sequence>
<dbReference type="InterPro" id="IPR002401">
    <property type="entry name" value="Cyt_P450_E_grp-I"/>
</dbReference>
<dbReference type="PROSITE" id="PS00086">
    <property type="entry name" value="CYTOCHROME_P450"/>
    <property type="match status" value="1"/>
</dbReference>
<keyword evidence="12" id="KW-1185">Reference proteome</keyword>
<dbReference type="GO" id="GO:0005506">
    <property type="term" value="F:iron ion binding"/>
    <property type="evidence" value="ECO:0007669"/>
    <property type="project" value="InterPro"/>
</dbReference>
<organism evidence="11 12">
    <name type="scientific">Agrocybe chaxingu</name>
    <dbReference type="NCBI Taxonomy" id="84603"/>
    <lineage>
        <taxon>Eukaryota</taxon>
        <taxon>Fungi</taxon>
        <taxon>Dikarya</taxon>
        <taxon>Basidiomycota</taxon>
        <taxon>Agaricomycotina</taxon>
        <taxon>Agaricomycetes</taxon>
        <taxon>Agaricomycetidae</taxon>
        <taxon>Agaricales</taxon>
        <taxon>Agaricineae</taxon>
        <taxon>Strophariaceae</taxon>
        <taxon>Agrocybe</taxon>
    </lineage>
</organism>
<dbReference type="GO" id="GO:0020037">
    <property type="term" value="F:heme binding"/>
    <property type="evidence" value="ECO:0007669"/>
    <property type="project" value="InterPro"/>
</dbReference>
<evidence type="ECO:0000256" key="3">
    <source>
        <dbReference type="ARBA" id="ARBA00010617"/>
    </source>
</evidence>
<evidence type="ECO:0008006" key="13">
    <source>
        <dbReference type="Google" id="ProtNLM"/>
    </source>
</evidence>
<name>A0A9W8N229_9AGAR</name>
<comment type="pathway">
    <text evidence="2">Secondary metabolite biosynthesis.</text>
</comment>
<proteinExistence type="inferred from homology"/>
<dbReference type="Proteomes" id="UP001148786">
    <property type="component" value="Unassembled WGS sequence"/>
</dbReference>
<evidence type="ECO:0000256" key="4">
    <source>
        <dbReference type="ARBA" id="ARBA00022617"/>
    </source>
</evidence>
<dbReference type="CDD" id="cd11065">
    <property type="entry name" value="CYP64-like"/>
    <property type="match status" value="1"/>
</dbReference>
<evidence type="ECO:0000313" key="12">
    <source>
        <dbReference type="Proteomes" id="UP001148786"/>
    </source>
</evidence>
<gene>
    <name evidence="11" type="ORF">NLJ89_g328</name>
</gene>
<reference evidence="11" key="1">
    <citation type="submission" date="2022-07" db="EMBL/GenBank/DDBJ databases">
        <title>Genome Sequence of Agrocybe chaxingu.</title>
        <authorList>
            <person name="Buettner E."/>
        </authorList>
    </citation>
    <scope>NUCLEOTIDE SEQUENCE</scope>
    <source>
        <strain evidence="11">MP-N11</strain>
    </source>
</reference>
<evidence type="ECO:0000256" key="5">
    <source>
        <dbReference type="ARBA" id="ARBA00022723"/>
    </source>
</evidence>
<dbReference type="Gene3D" id="1.10.630.10">
    <property type="entry name" value="Cytochrome P450"/>
    <property type="match status" value="1"/>
</dbReference>
<evidence type="ECO:0000313" key="11">
    <source>
        <dbReference type="EMBL" id="KAJ3517705.1"/>
    </source>
</evidence>
<keyword evidence="8 10" id="KW-0503">Monooxygenase</keyword>
<dbReference type="InterPro" id="IPR050364">
    <property type="entry name" value="Cytochrome_P450_fung"/>
</dbReference>
<keyword evidence="5 9" id="KW-0479">Metal-binding</keyword>
<accession>A0A9W8N229</accession>
<comment type="caution">
    <text evidence="11">The sequence shown here is derived from an EMBL/GenBank/DDBJ whole genome shotgun (WGS) entry which is preliminary data.</text>
</comment>
<dbReference type="AlphaFoldDB" id="A0A9W8N229"/>